<accession>A0AAV1IB80</accession>
<sequence length="57" mass="5801">MEFTSSFGRPQEVTTPMANFSAIRNPEAGLGGNVLQEGCQNSVLMAVSGTVAATAPG</sequence>
<dbReference type="AlphaFoldDB" id="A0AAV1IB80"/>
<comment type="caution">
    <text evidence="1">The sequence shown here is derived from an EMBL/GenBank/DDBJ whole genome shotgun (WGS) entry which is preliminary data.</text>
</comment>
<proteinExistence type="predicted"/>
<protein>
    <submittedName>
        <fullName evidence="1">Uncharacterized protein</fullName>
    </submittedName>
</protein>
<gene>
    <name evidence="1" type="ORF">CVIRNUC_006383</name>
</gene>
<dbReference type="EMBL" id="CAUYUE010000008">
    <property type="protein sequence ID" value="CAK0783184.1"/>
    <property type="molecule type" value="Genomic_DNA"/>
</dbReference>
<organism evidence="1 2">
    <name type="scientific">Coccomyxa viridis</name>
    <dbReference type="NCBI Taxonomy" id="1274662"/>
    <lineage>
        <taxon>Eukaryota</taxon>
        <taxon>Viridiplantae</taxon>
        <taxon>Chlorophyta</taxon>
        <taxon>core chlorophytes</taxon>
        <taxon>Trebouxiophyceae</taxon>
        <taxon>Trebouxiophyceae incertae sedis</taxon>
        <taxon>Coccomyxaceae</taxon>
        <taxon>Coccomyxa</taxon>
    </lineage>
</organism>
<name>A0AAV1IB80_9CHLO</name>
<evidence type="ECO:0000313" key="1">
    <source>
        <dbReference type="EMBL" id="CAK0783184.1"/>
    </source>
</evidence>
<evidence type="ECO:0000313" key="2">
    <source>
        <dbReference type="Proteomes" id="UP001314263"/>
    </source>
</evidence>
<keyword evidence="2" id="KW-1185">Reference proteome</keyword>
<reference evidence="1 2" key="1">
    <citation type="submission" date="2023-10" db="EMBL/GenBank/DDBJ databases">
        <authorList>
            <person name="Maclean D."/>
            <person name="Macfadyen A."/>
        </authorList>
    </citation>
    <scope>NUCLEOTIDE SEQUENCE [LARGE SCALE GENOMIC DNA]</scope>
</reference>
<dbReference type="Proteomes" id="UP001314263">
    <property type="component" value="Unassembled WGS sequence"/>
</dbReference>